<feature type="compositionally biased region" description="Polar residues" evidence="1">
    <location>
        <begin position="1"/>
        <end position="11"/>
    </location>
</feature>
<name>A0A3B6XAU2_MYCAV</name>
<evidence type="ECO:0000256" key="1">
    <source>
        <dbReference type="SAM" id="MobiDB-lite"/>
    </source>
</evidence>
<dbReference type="Proteomes" id="UP000259236">
    <property type="component" value="Chromosome"/>
</dbReference>
<reference evidence="2 3" key="1">
    <citation type="submission" date="2018-05" db="EMBL/GenBank/DDBJ databases">
        <title>Sequencing and annotation of Mycobacterium avium strain 109 (MAC109).</title>
        <authorList>
            <person name="Matern W.M."/>
            <person name="Bader J.S."/>
            <person name="Karakousis P.C."/>
        </authorList>
    </citation>
    <scope>NUCLEOTIDE SEQUENCE [LARGE SCALE GENOMIC DNA]</scope>
    <source>
        <strain evidence="2 3">MAC109</strain>
    </source>
</reference>
<evidence type="ECO:0000313" key="3">
    <source>
        <dbReference type="Proteomes" id="UP000259236"/>
    </source>
</evidence>
<feature type="region of interest" description="Disordered" evidence="1">
    <location>
        <begin position="32"/>
        <end position="60"/>
    </location>
</feature>
<dbReference type="EMBL" id="CP029332">
    <property type="protein sequence ID" value="AXO23973.1"/>
    <property type="molecule type" value="Genomic_DNA"/>
</dbReference>
<organism evidence="2 3">
    <name type="scientific">Mycobacterium avium subsp. hominissuis</name>
    <dbReference type="NCBI Taxonomy" id="439334"/>
    <lineage>
        <taxon>Bacteria</taxon>
        <taxon>Bacillati</taxon>
        <taxon>Actinomycetota</taxon>
        <taxon>Actinomycetes</taxon>
        <taxon>Mycobacteriales</taxon>
        <taxon>Mycobacteriaceae</taxon>
        <taxon>Mycobacterium</taxon>
        <taxon>Mycobacterium avium complex (MAC)</taxon>
    </lineage>
</organism>
<sequence length="60" mass="6835">MSCPHNPQATSAPRVGSGRDCKVVHRIHAERRDELEPTAGQQNWRHRLMTLGHDPLKQAR</sequence>
<feature type="region of interest" description="Disordered" evidence="1">
    <location>
        <begin position="1"/>
        <end position="20"/>
    </location>
</feature>
<accession>A0A3B6XAU2</accession>
<proteinExistence type="predicted"/>
<protein>
    <submittedName>
        <fullName evidence="2">Uncharacterized protein</fullName>
    </submittedName>
</protein>
<gene>
    <name evidence="2" type="ORF">DFS55_16345</name>
</gene>
<dbReference type="AlphaFoldDB" id="A0A3B6XAU2"/>
<evidence type="ECO:0000313" key="2">
    <source>
        <dbReference type="EMBL" id="AXO23973.1"/>
    </source>
</evidence>